<sequence>MKKKSTRIRLLIALTWTIVVFMVGYCVSSIAAFERFWPGRSDTQQLSDEDISALQSTYDAIQSMYIEEVDKEQIMVGALKGMVNSLDDPYSEFLNHTEMEAVDDSIEGSFQGVGIQFVTENDYVTVISSIEDTPASRASIQPNDIILKADGTELKGLSTNEIVDMIRGPEGTEVTLTILRGETEFDVTLKRAEIPIVTVKANLDEQDATIGYVQVTQFNGTTYGEMVEAITQLREEGAERFVFDFRYNPGGLLDQALAITNMFLEDDEIIMQMEEADVEPLAYQAKDAELGDFQVTEPYVILINEGSASASEILAGAIQQNTDQPLVGEQTFGKGTVQTVFDENEYGELKLTVAKWLTPDGTWIHEEGVAPDVEVESHPINKAILLNPEDSYEDGAQSEQVTSIITILDALGYDVREANFYDTHVSQAVKAFQADHDLAEDGIVSGETTSALMQAAREYIEEHDQQYDKAVEVLNGQVKSEQSDEAEDEEELEEAA</sequence>
<feature type="compositionally biased region" description="Acidic residues" evidence="6">
    <location>
        <begin position="483"/>
        <end position="496"/>
    </location>
</feature>
<dbReference type="Pfam" id="PF13180">
    <property type="entry name" value="PDZ_2"/>
    <property type="match status" value="1"/>
</dbReference>
<dbReference type="InterPro" id="IPR005151">
    <property type="entry name" value="Tail-specific_protease"/>
</dbReference>
<evidence type="ECO:0000256" key="4">
    <source>
        <dbReference type="ARBA" id="ARBA00022825"/>
    </source>
</evidence>
<accession>A0A347WKH1</accession>
<dbReference type="Gene3D" id="3.90.226.10">
    <property type="entry name" value="2-enoyl-CoA Hydratase, Chain A, domain 1"/>
    <property type="match status" value="1"/>
</dbReference>
<dbReference type="OrthoDB" id="9812068at2"/>
<evidence type="ECO:0000256" key="1">
    <source>
        <dbReference type="ARBA" id="ARBA00009179"/>
    </source>
</evidence>
<keyword evidence="2 5" id="KW-0645">Protease</keyword>
<dbReference type="GO" id="GO:0030288">
    <property type="term" value="C:outer membrane-bounded periplasmic space"/>
    <property type="evidence" value="ECO:0007669"/>
    <property type="project" value="TreeGrafter"/>
</dbReference>
<dbReference type="SUPFAM" id="SSF52096">
    <property type="entry name" value="ClpP/crotonase"/>
    <property type="match status" value="1"/>
</dbReference>
<name>A0A347WKH1_9LACT</name>
<gene>
    <name evidence="8" type="ORF">CL176_05985</name>
</gene>
<dbReference type="SMART" id="SM00228">
    <property type="entry name" value="PDZ"/>
    <property type="match status" value="1"/>
</dbReference>
<dbReference type="AlphaFoldDB" id="A0A347WKH1"/>
<dbReference type="Gene3D" id="2.30.42.10">
    <property type="match status" value="1"/>
</dbReference>
<dbReference type="GO" id="GO:0008236">
    <property type="term" value="F:serine-type peptidase activity"/>
    <property type="evidence" value="ECO:0007669"/>
    <property type="project" value="UniProtKB-KW"/>
</dbReference>
<evidence type="ECO:0000256" key="2">
    <source>
        <dbReference type="ARBA" id="ARBA00022670"/>
    </source>
</evidence>
<feature type="domain" description="PDZ" evidence="7">
    <location>
        <begin position="99"/>
        <end position="167"/>
    </location>
</feature>
<dbReference type="Gene3D" id="3.30.750.44">
    <property type="match status" value="1"/>
</dbReference>
<dbReference type="InterPro" id="IPR036365">
    <property type="entry name" value="PGBD-like_sf"/>
</dbReference>
<dbReference type="KEGG" id="abae:CL176_05985"/>
<dbReference type="Proteomes" id="UP000263232">
    <property type="component" value="Chromosome"/>
</dbReference>
<dbReference type="InterPro" id="IPR004447">
    <property type="entry name" value="Peptidase_S41A"/>
</dbReference>
<comment type="similarity">
    <text evidence="1 5">Belongs to the peptidase S41A family.</text>
</comment>
<dbReference type="Pfam" id="PF22694">
    <property type="entry name" value="CtpB_N-like"/>
    <property type="match status" value="1"/>
</dbReference>
<dbReference type="GO" id="GO:0007165">
    <property type="term" value="P:signal transduction"/>
    <property type="evidence" value="ECO:0007669"/>
    <property type="project" value="TreeGrafter"/>
</dbReference>
<dbReference type="SMART" id="SM00245">
    <property type="entry name" value="TSPc"/>
    <property type="match status" value="1"/>
</dbReference>
<evidence type="ECO:0000256" key="6">
    <source>
        <dbReference type="SAM" id="MobiDB-lite"/>
    </source>
</evidence>
<dbReference type="InterPro" id="IPR001478">
    <property type="entry name" value="PDZ"/>
</dbReference>
<evidence type="ECO:0000256" key="3">
    <source>
        <dbReference type="ARBA" id="ARBA00022801"/>
    </source>
</evidence>
<keyword evidence="4 5" id="KW-0720">Serine protease</keyword>
<dbReference type="CDD" id="cd07560">
    <property type="entry name" value="Peptidase_S41_CPP"/>
    <property type="match status" value="1"/>
</dbReference>
<dbReference type="SUPFAM" id="SSF47090">
    <property type="entry name" value="PGBD-like"/>
    <property type="match status" value="1"/>
</dbReference>
<dbReference type="InterPro" id="IPR029045">
    <property type="entry name" value="ClpP/crotonase-like_dom_sf"/>
</dbReference>
<proteinExistence type="inferred from homology"/>
<dbReference type="InterPro" id="IPR055210">
    <property type="entry name" value="CtpA/B_N"/>
</dbReference>
<dbReference type="FunFam" id="2.30.42.10:FF:000063">
    <property type="entry name" value="Peptidase, S41 family"/>
    <property type="match status" value="1"/>
</dbReference>
<dbReference type="InterPro" id="IPR036366">
    <property type="entry name" value="PGBDSf"/>
</dbReference>
<dbReference type="InterPro" id="IPR036034">
    <property type="entry name" value="PDZ_sf"/>
</dbReference>
<dbReference type="GO" id="GO:0004175">
    <property type="term" value="F:endopeptidase activity"/>
    <property type="evidence" value="ECO:0007669"/>
    <property type="project" value="TreeGrafter"/>
</dbReference>
<feature type="region of interest" description="Disordered" evidence="6">
    <location>
        <begin position="477"/>
        <end position="496"/>
    </location>
</feature>
<evidence type="ECO:0000313" key="9">
    <source>
        <dbReference type="Proteomes" id="UP000263232"/>
    </source>
</evidence>
<evidence type="ECO:0000259" key="7">
    <source>
        <dbReference type="PROSITE" id="PS50106"/>
    </source>
</evidence>
<organism evidence="8 9">
    <name type="scientific">Suicoccus acidiformans</name>
    <dbReference type="NCBI Taxonomy" id="2036206"/>
    <lineage>
        <taxon>Bacteria</taxon>
        <taxon>Bacillati</taxon>
        <taxon>Bacillota</taxon>
        <taxon>Bacilli</taxon>
        <taxon>Lactobacillales</taxon>
        <taxon>Aerococcaceae</taxon>
        <taxon>Suicoccus</taxon>
    </lineage>
</organism>
<dbReference type="SUPFAM" id="SSF50156">
    <property type="entry name" value="PDZ domain-like"/>
    <property type="match status" value="1"/>
</dbReference>
<keyword evidence="9" id="KW-1185">Reference proteome</keyword>
<dbReference type="RefSeq" id="WP_118990480.1">
    <property type="nucleotide sequence ID" value="NZ_CP023434.1"/>
</dbReference>
<evidence type="ECO:0000256" key="5">
    <source>
        <dbReference type="RuleBase" id="RU004404"/>
    </source>
</evidence>
<dbReference type="InterPro" id="IPR002477">
    <property type="entry name" value="Peptidoglycan-bd-like"/>
</dbReference>
<dbReference type="PROSITE" id="PS50106">
    <property type="entry name" value="PDZ"/>
    <property type="match status" value="1"/>
</dbReference>
<dbReference type="NCBIfam" id="TIGR00225">
    <property type="entry name" value="prc"/>
    <property type="match status" value="1"/>
</dbReference>
<dbReference type="Gene3D" id="1.10.101.10">
    <property type="entry name" value="PGBD-like superfamily/PGBD"/>
    <property type="match status" value="1"/>
</dbReference>
<reference evidence="8 9" key="1">
    <citation type="submission" date="2017-09" db="EMBL/GenBank/DDBJ databases">
        <title>Complete genome sequence of Oxytococcus suis strain ZY16052.</title>
        <authorList>
            <person name="Li F."/>
        </authorList>
    </citation>
    <scope>NUCLEOTIDE SEQUENCE [LARGE SCALE GENOMIC DNA]</scope>
    <source>
        <strain evidence="8 9">ZY16052</strain>
    </source>
</reference>
<dbReference type="CDD" id="cd06782">
    <property type="entry name" value="cpPDZ_CPP-like"/>
    <property type="match status" value="1"/>
</dbReference>
<dbReference type="PANTHER" id="PTHR32060">
    <property type="entry name" value="TAIL-SPECIFIC PROTEASE"/>
    <property type="match status" value="1"/>
</dbReference>
<dbReference type="GO" id="GO:0006508">
    <property type="term" value="P:proteolysis"/>
    <property type="evidence" value="ECO:0007669"/>
    <property type="project" value="UniProtKB-KW"/>
</dbReference>
<dbReference type="Pfam" id="PF03572">
    <property type="entry name" value="Peptidase_S41"/>
    <property type="match status" value="1"/>
</dbReference>
<protein>
    <submittedName>
        <fullName evidence="8">Peptidase S41</fullName>
    </submittedName>
</protein>
<dbReference type="PANTHER" id="PTHR32060:SF30">
    <property type="entry name" value="CARBOXY-TERMINAL PROCESSING PROTEASE CTPA"/>
    <property type="match status" value="1"/>
</dbReference>
<keyword evidence="3 5" id="KW-0378">Hydrolase</keyword>
<dbReference type="Pfam" id="PF01471">
    <property type="entry name" value="PG_binding_1"/>
    <property type="match status" value="1"/>
</dbReference>
<evidence type="ECO:0000313" key="8">
    <source>
        <dbReference type="EMBL" id="AXY25578.1"/>
    </source>
</evidence>
<dbReference type="EMBL" id="CP023434">
    <property type="protein sequence ID" value="AXY25578.1"/>
    <property type="molecule type" value="Genomic_DNA"/>
</dbReference>